<dbReference type="Pfam" id="PF20356">
    <property type="entry name" value="DUF6651"/>
    <property type="match status" value="1"/>
</dbReference>
<keyword evidence="4" id="KW-1185">Reference proteome</keyword>
<feature type="domain" description="DUF6651" evidence="2">
    <location>
        <begin position="121"/>
        <end position="218"/>
    </location>
</feature>
<proteinExistence type="predicted"/>
<dbReference type="OrthoDB" id="5465243at2"/>
<reference evidence="3 4" key="1">
    <citation type="submission" date="2019-03" db="EMBL/GenBank/DDBJ databases">
        <title>Genomic analyses of the natural microbiome of Caenorhabditis elegans.</title>
        <authorList>
            <person name="Samuel B."/>
        </authorList>
    </citation>
    <scope>NUCLEOTIDE SEQUENCE [LARGE SCALE GENOMIC DNA]</scope>
    <source>
        <strain evidence="3 4">JUb89</strain>
    </source>
</reference>
<name>A0A4R1XRL4_ACICA</name>
<evidence type="ECO:0000313" key="4">
    <source>
        <dbReference type="Proteomes" id="UP000294963"/>
    </source>
</evidence>
<protein>
    <recommendedName>
        <fullName evidence="2">DUF6651 domain-containing protein</fullName>
    </recommendedName>
</protein>
<comment type="caution">
    <text evidence="3">The sequence shown here is derived from an EMBL/GenBank/DDBJ whole genome shotgun (WGS) entry which is preliminary data.</text>
</comment>
<dbReference type="EMBL" id="SLVJ01000025">
    <property type="protein sequence ID" value="TCM62313.1"/>
    <property type="molecule type" value="Genomic_DNA"/>
</dbReference>
<evidence type="ECO:0000256" key="1">
    <source>
        <dbReference type="SAM" id="MobiDB-lite"/>
    </source>
</evidence>
<dbReference type="Proteomes" id="UP000294963">
    <property type="component" value="Unassembled WGS sequence"/>
</dbReference>
<gene>
    <name evidence="3" type="ORF">EC844_12541</name>
</gene>
<accession>A0A4R1XRL4</accession>
<feature type="region of interest" description="Disordered" evidence="1">
    <location>
        <begin position="211"/>
        <end position="236"/>
    </location>
</feature>
<evidence type="ECO:0000313" key="3">
    <source>
        <dbReference type="EMBL" id="TCM62313.1"/>
    </source>
</evidence>
<evidence type="ECO:0000259" key="2">
    <source>
        <dbReference type="Pfam" id="PF20356"/>
    </source>
</evidence>
<organism evidence="3 4">
    <name type="scientific">Acinetobacter calcoaceticus</name>
    <dbReference type="NCBI Taxonomy" id="471"/>
    <lineage>
        <taxon>Bacteria</taxon>
        <taxon>Pseudomonadati</taxon>
        <taxon>Pseudomonadota</taxon>
        <taxon>Gammaproteobacteria</taxon>
        <taxon>Moraxellales</taxon>
        <taxon>Moraxellaceae</taxon>
        <taxon>Acinetobacter</taxon>
        <taxon>Acinetobacter calcoaceticus/baumannii complex</taxon>
    </lineage>
</organism>
<sequence>MKIKTVTVDGKQYAELNDAGLPLYIHDDGKEVGFDAGSALQKISSLNAEARTHREAKEKAESALKGFEGIEDPAAAIKAMQTVKNFSDKNMVEAGEVEKIRAEAIKAVEDKYAPVVQERDGLQSQLHGELIGGGFARSKYVSEKLNAPVDMVQAMFGGRFKVEGGKRIGHDASGQPIFSRSRPGELADFDEALECMVDSYQHKDQIIKGSQANGGGFNGNTAANNSGLKRSEMSADSKAEYLKAHGQDSYLKLPK</sequence>
<dbReference type="InterPro" id="IPR046593">
    <property type="entry name" value="DUF6651"/>
</dbReference>
<dbReference type="AlphaFoldDB" id="A0A4R1XRL4"/>